<dbReference type="EMBL" id="FNTX01000001">
    <property type="protein sequence ID" value="SED60523.1"/>
    <property type="molecule type" value="Genomic_DNA"/>
</dbReference>
<dbReference type="GO" id="GO:0005886">
    <property type="term" value="C:plasma membrane"/>
    <property type="evidence" value="ECO:0007669"/>
    <property type="project" value="UniProtKB-SubCell"/>
</dbReference>
<keyword evidence="3 9" id="KW-1003">Cell membrane</keyword>
<dbReference type="GO" id="GO:0008320">
    <property type="term" value="F:protein transmembrane transporter activity"/>
    <property type="evidence" value="ECO:0007669"/>
    <property type="project" value="UniProtKB-UniRule"/>
</dbReference>
<evidence type="ECO:0000313" key="12">
    <source>
        <dbReference type="Proteomes" id="UP000199220"/>
    </source>
</evidence>
<evidence type="ECO:0000256" key="6">
    <source>
        <dbReference type="ARBA" id="ARBA00022989"/>
    </source>
</evidence>
<keyword evidence="6 9" id="KW-1133">Transmembrane helix</keyword>
<dbReference type="PANTHER" id="PTHR33910:SF1">
    <property type="entry name" value="PROTEIN TRANSLOCASE SUBUNIT SECE"/>
    <property type="match status" value="1"/>
</dbReference>
<comment type="function">
    <text evidence="9">Essential subunit of the Sec protein translocation channel SecYEG. Clamps together the 2 halves of SecY. May contact the channel plug during translocation.</text>
</comment>
<evidence type="ECO:0000256" key="2">
    <source>
        <dbReference type="ARBA" id="ARBA00022448"/>
    </source>
</evidence>
<reference evidence="12" key="1">
    <citation type="submission" date="2016-10" db="EMBL/GenBank/DDBJ databases">
        <authorList>
            <person name="Varghese N."/>
            <person name="Submissions S."/>
        </authorList>
    </citation>
    <scope>NUCLEOTIDE SEQUENCE [LARGE SCALE GENOMIC DNA]</scope>
    <source>
        <strain evidence="12">DSM 21368</strain>
    </source>
</reference>
<evidence type="ECO:0000256" key="9">
    <source>
        <dbReference type="HAMAP-Rule" id="MF_00422"/>
    </source>
</evidence>
<evidence type="ECO:0000256" key="7">
    <source>
        <dbReference type="ARBA" id="ARBA00023010"/>
    </source>
</evidence>
<dbReference type="GO" id="GO:0009306">
    <property type="term" value="P:protein secretion"/>
    <property type="evidence" value="ECO:0007669"/>
    <property type="project" value="UniProtKB-UniRule"/>
</dbReference>
<dbReference type="RefSeq" id="WP_342741431.1">
    <property type="nucleotide sequence ID" value="NZ_FNTX01000001.1"/>
</dbReference>
<keyword evidence="8 9" id="KW-0472">Membrane</keyword>
<dbReference type="PANTHER" id="PTHR33910">
    <property type="entry name" value="PROTEIN TRANSLOCASE SUBUNIT SECE"/>
    <property type="match status" value="1"/>
</dbReference>
<dbReference type="STRING" id="648782.SAMN04488554_0250"/>
<keyword evidence="4 9" id="KW-0812">Transmembrane</keyword>
<dbReference type="InterPro" id="IPR038379">
    <property type="entry name" value="SecE_sf"/>
</dbReference>
<keyword evidence="5 9" id="KW-0653">Protein transport</keyword>
<feature type="compositionally biased region" description="Basic and acidic residues" evidence="10">
    <location>
        <begin position="83"/>
        <end position="101"/>
    </location>
</feature>
<feature type="region of interest" description="Disordered" evidence="10">
    <location>
        <begin position="1"/>
        <end position="101"/>
    </location>
</feature>
<evidence type="ECO:0000256" key="8">
    <source>
        <dbReference type="ARBA" id="ARBA00023136"/>
    </source>
</evidence>
<name>A0A1H5C124_9MICO</name>
<sequence length="170" mass="18067">MSNSTNADSGEPDDVGRDDAARGEDDLDQAAEHESGADESNEGSPVDESAGADESKGEDSAETEAAAAAVAERRSKRASASVRADDAGKGRRTASRSEAEAARAAQPNAFARIWRFIRQVIAELRKVVTPTRTELLTYVAVVIVFLIVMMAYVGVLDYGFGRLVLWAFGG</sequence>
<feature type="transmembrane region" description="Helical" evidence="9">
    <location>
        <begin position="135"/>
        <end position="155"/>
    </location>
</feature>
<dbReference type="Gene3D" id="1.20.5.1030">
    <property type="entry name" value="Preprotein translocase secy subunit"/>
    <property type="match status" value="1"/>
</dbReference>
<dbReference type="Proteomes" id="UP000199220">
    <property type="component" value="Unassembled WGS sequence"/>
</dbReference>
<evidence type="ECO:0000256" key="5">
    <source>
        <dbReference type="ARBA" id="ARBA00022927"/>
    </source>
</evidence>
<dbReference type="NCBIfam" id="TIGR00964">
    <property type="entry name" value="secE_bact"/>
    <property type="match status" value="1"/>
</dbReference>
<accession>A0A1H5C124</accession>
<organism evidence="11 12">
    <name type="scientific">Ruania alba</name>
    <dbReference type="NCBI Taxonomy" id="648782"/>
    <lineage>
        <taxon>Bacteria</taxon>
        <taxon>Bacillati</taxon>
        <taxon>Actinomycetota</taxon>
        <taxon>Actinomycetes</taxon>
        <taxon>Micrococcales</taxon>
        <taxon>Ruaniaceae</taxon>
        <taxon>Ruania</taxon>
    </lineage>
</organism>
<keyword evidence="2 9" id="KW-0813">Transport</keyword>
<evidence type="ECO:0000256" key="1">
    <source>
        <dbReference type="ARBA" id="ARBA00004370"/>
    </source>
</evidence>
<dbReference type="GO" id="GO:0043952">
    <property type="term" value="P:protein transport by the Sec complex"/>
    <property type="evidence" value="ECO:0007669"/>
    <property type="project" value="UniProtKB-UniRule"/>
</dbReference>
<evidence type="ECO:0000256" key="10">
    <source>
        <dbReference type="SAM" id="MobiDB-lite"/>
    </source>
</evidence>
<dbReference type="Pfam" id="PF00584">
    <property type="entry name" value="SecE"/>
    <property type="match status" value="1"/>
</dbReference>
<keyword evidence="12" id="KW-1185">Reference proteome</keyword>
<evidence type="ECO:0000256" key="3">
    <source>
        <dbReference type="ARBA" id="ARBA00022475"/>
    </source>
</evidence>
<feature type="compositionally biased region" description="Basic and acidic residues" evidence="10">
    <location>
        <begin position="14"/>
        <end position="36"/>
    </location>
</feature>
<dbReference type="HAMAP" id="MF_00422">
    <property type="entry name" value="SecE"/>
    <property type="match status" value="1"/>
</dbReference>
<dbReference type="GO" id="GO:0065002">
    <property type="term" value="P:intracellular protein transmembrane transport"/>
    <property type="evidence" value="ECO:0007669"/>
    <property type="project" value="UniProtKB-UniRule"/>
</dbReference>
<gene>
    <name evidence="9" type="primary">secE</name>
    <name evidence="11" type="ORF">SAMN04488554_0250</name>
</gene>
<dbReference type="AlphaFoldDB" id="A0A1H5C124"/>
<dbReference type="InterPro" id="IPR005807">
    <property type="entry name" value="SecE_bac"/>
</dbReference>
<comment type="subcellular location">
    <subcellularLocation>
        <location evidence="9">Cell membrane</location>
        <topology evidence="9">Single-pass membrane protein</topology>
    </subcellularLocation>
    <subcellularLocation>
        <location evidence="1">Membrane</location>
    </subcellularLocation>
</comment>
<comment type="subunit">
    <text evidence="9">Component of the Sec protein translocase complex. Heterotrimer consisting of SecY, SecE and SecG subunits. The heterotrimers can form oligomers, although 1 heterotrimer is thought to be able to translocate proteins. Interacts with the ribosome. Interacts with SecDF, and other proteins may be involved. Interacts with SecA.</text>
</comment>
<proteinExistence type="inferred from homology"/>
<protein>
    <recommendedName>
        <fullName evidence="9">Protein translocase subunit SecE</fullName>
    </recommendedName>
</protein>
<comment type="similarity">
    <text evidence="9">Belongs to the SecE/SEC61-gamma family.</text>
</comment>
<dbReference type="GO" id="GO:0006605">
    <property type="term" value="P:protein targeting"/>
    <property type="evidence" value="ECO:0007669"/>
    <property type="project" value="UniProtKB-UniRule"/>
</dbReference>
<dbReference type="InterPro" id="IPR001901">
    <property type="entry name" value="Translocase_SecE/Sec61-g"/>
</dbReference>
<keyword evidence="7 9" id="KW-0811">Translocation</keyword>
<evidence type="ECO:0000313" key="11">
    <source>
        <dbReference type="EMBL" id="SED60523.1"/>
    </source>
</evidence>
<evidence type="ECO:0000256" key="4">
    <source>
        <dbReference type="ARBA" id="ARBA00022692"/>
    </source>
</evidence>